<dbReference type="GeneID" id="20528452"/>
<dbReference type="RefSeq" id="XP_009495856.1">
    <property type="nucleotide sequence ID" value="XM_009497581.1"/>
</dbReference>
<dbReference type="PANTHER" id="PTHR11188:SF17">
    <property type="entry name" value="FI21816P1"/>
    <property type="match status" value="1"/>
</dbReference>
<dbReference type="OrthoDB" id="2333384at2759"/>
<gene>
    <name evidence="3" type="ORF">H696_03727</name>
</gene>
<feature type="compositionally biased region" description="Low complexity" evidence="1">
    <location>
        <begin position="25"/>
        <end position="43"/>
    </location>
</feature>
<dbReference type="AlphaFoldDB" id="A0A058Z584"/>
<keyword evidence="4" id="KW-1185">Reference proteome</keyword>
<accession>A0A058Z584</accession>
<feature type="compositionally biased region" description="Pro residues" evidence="1">
    <location>
        <begin position="10"/>
        <end position="24"/>
    </location>
</feature>
<dbReference type="Proteomes" id="UP000030693">
    <property type="component" value="Unassembled WGS sequence"/>
</dbReference>
<feature type="region of interest" description="Disordered" evidence="1">
    <location>
        <begin position="1"/>
        <end position="98"/>
    </location>
</feature>
<evidence type="ECO:0000259" key="2">
    <source>
        <dbReference type="SMART" id="SM01017"/>
    </source>
</evidence>
<evidence type="ECO:0000313" key="3">
    <source>
        <dbReference type="EMBL" id="KCV69291.1"/>
    </source>
</evidence>
<proteinExistence type="predicted"/>
<evidence type="ECO:0000256" key="1">
    <source>
        <dbReference type="SAM" id="MobiDB-lite"/>
    </source>
</evidence>
<organism evidence="3">
    <name type="scientific">Fonticula alba</name>
    <name type="common">Slime mold</name>
    <dbReference type="NCBI Taxonomy" id="691883"/>
    <lineage>
        <taxon>Eukaryota</taxon>
        <taxon>Rotosphaerida</taxon>
        <taxon>Fonticulaceae</taxon>
        <taxon>Fonticula</taxon>
    </lineage>
</organism>
<dbReference type="GO" id="GO:0005737">
    <property type="term" value="C:cytoplasm"/>
    <property type="evidence" value="ECO:0007669"/>
    <property type="project" value="TreeGrafter"/>
</dbReference>
<protein>
    <recommendedName>
        <fullName evidence="2">Arrestin C-terminal-like domain-containing protein</fullName>
    </recommendedName>
</protein>
<evidence type="ECO:0000313" key="4">
    <source>
        <dbReference type="Proteomes" id="UP000030693"/>
    </source>
</evidence>
<feature type="compositionally biased region" description="Pro residues" evidence="1">
    <location>
        <begin position="80"/>
        <end position="98"/>
    </location>
</feature>
<dbReference type="EMBL" id="KB932206">
    <property type="protein sequence ID" value="KCV69291.1"/>
    <property type="molecule type" value="Genomic_DNA"/>
</dbReference>
<reference evidence="3" key="1">
    <citation type="submission" date="2013-04" db="EMBL/GenBank/DDBJ databases">
        <title>The Genome Sequence of Fonticula alba ATCC 38817.</title>
        <authorList>
            <consortium name="The Broad Institute Genomics Platform"/>
            <person name="Russ C."/>
            <person name="Cuomo C."/>
            <person name="Burger G."/>
            <person name="Gray M.W."/>
            <person name="Holland P.W.H."/>
            <person name="King N."/>
            <person name="Lang F.B.F."/>
            <person name="Roger A.J."/>
            <person name="Ruiz-Trillo I."/>
            <person name="Brown M."/>
            <person name="Walker B."/>
            <person name="Young S."/>
            <person name="Zeng Q."/>
            <person name="Gargeya S."/>
            <person name="Fitzgerald M."/>
            <person name="Haas B."/>
            <person name="Abouelleil A."/>
            <person name="Allen A.W."/>
            <person name="Alvarado L."/>
            <person name="Arachchi H.M."/>
            <person name="Berlin A.M."/>
            <person name="Chapman S.B."/>
            <person name="Gainer-Dewar J."/>
            <person name="Goldberg J."/>
            <person name="Griggs A."/>
            <person name="Gujja S."/>
            <person name="Hansen M."/>
            <person name="Howarth C."/>
            <person name="Imamovic A."/>
            <person name="Ireland A."/>
            <person name="Larimer J."/>
            <person name="McCowan C."/>
            <person name="Murphy C."/>
            <person name="Pearson M."/>
            <person name="Poon T.W."/>
            <person name="Priest M."/>
            <person name="Roberts A."/>
            <person name="Saif S."/>
            <person name="Shea T."/>
            <person name="Sisk P."/>
            <person name="Sykes S."/>
            <person name="Wortman J."/>
            <person name="Nusbaum C."/>
            <person name="Birren B."/>
        </authorList>
    </citation>
    <scope>NUCLEOTIDE SEQUENCE [LARGE SCALE GENOMIC DNA]</scope>
    <source>
        <strain evidence="3">ATCC 38817</strain>
    </source>
</reference>
<dbReference type="InterPro" id="IPR011022">
    <property type="entry name" value="Arrestin_C-like"/>
</dbReference>
<dbReference type="SUPFAM" id="SSF81296">
    <property type="entry name" value="E set domains"/>
    <property type="match status" value="1"/>
</dbReference>
<dbReference type="PANTHER" id="PTHR11188">
    <property type="entry name" value="ARRESTIN DOMAIN CONTAINING PROTEIN"/>
    <property type="match status" value="1"/>
</dbReference>
<sequence length="527" mass="57498">MDKAATFSKEPPPSYSAEDNPPPYSLSTAGAWSSTASSHSSLAYPPPPANLDLTPAPDTSPATCPYPLQDPHNPAASPGHPSPPVSALPYPPPEPQPLPQPYVFPQYSPGPGPAPMISTVPASPSSPMLMPQPVLHAPVPVQQAASPVSPSAAMSGGSTVTTVTHSYASVQVRIILPKLVYTLEEVVSGQIELICPQNVSLERVTAEIFGREYTFTRVIRPKSAARGPSIAGPQNRANTLAFSENLVHFHTGPNHAVDILTKATITPGTHSYSFSLPTHRWLPSTFCAVRDERRLSFAVAYSIKVRVVESAERIFDFQRSICLFRAPSPAPPRPFVSNDSSDVFFSRKKITWQVQIPKRTFFPGEVVPLSIRVDNQTSRAVRNIHLSFHRIYHCTFVAAGHFAQRTKISFQHTGKALSKQSITDLALSFVVPQDALPSTLGTLFRVSYELHVSLEMAMTSDPVIKLPLEVDFNPADADLIQRLPRMYMDFDPTFFTQPSVNTSALFTYPGPHLAIKDAGRKDTFNCS</sequence>
<dbReference type="InterPro" id="IPR014752">
    <property type="entry name" value="Arrestin-like_C"/>
</dbReference>
<dbReference type="Gene3D" id="2.60.40.640">
    <property type="match status" value="2"/>
</dbReference>
<feature type="domain" description="Arrestin C-terminal-like" evidence="2">
    <location>
        <begin position="346"/>
        <end position="475"/>
    </location>
</feature>
<dbReference type="Pfam" id="PF02752">
    <property type="entry name" value="Arrestin_C"/>
    <property type="match status" value="1"/>
</dbReference>
<dbReference type="InterPro" id="IPR014756">
    <property type="entry name" value="Ig_E-set"/>
</dbReference>
<dbReference type="SMART" id="SM01017">
    <property type="entry name" value="Arrestin_C"/>
    <property type="match status" value="1"/>
</dbReference>
<dbReference type="GO" id="GO:0015031">
    <property type="term" value="P:protein transport"/>
    <property type="evidence" value="ECO:0007669"/>
    <property type="project" value="TreeGrafter"/>
</dbReference>
<dbReference type="InterPro" id="IPR050357">
    <property type="entry name" value="Arrestin_domain-protein"/>
</dbReference>
<name>A0A058Z584_FONAL</name>